<name>A0A182F1K8_ANOAL</name>
<dbReference type="EnsemblMetazoa" id="AALB000337-RA">
    <property type="protein sequence ID" value="AALB000337-PA"/>
    <property type="gene ID" value="AALB000337"/>
</dbReference>
<sequence length="214" mass="23652">MSTWQGSDTAGSASRSASFPKRSILAETRLKFFGPALDESLLYGIDRLIDSLWQTSTAPARNAFEPDEQNMSLYQSCETLPFEANEGTTTVKHGPVSKSLFPKLSRDEMDFLLHAIEQSRRKTSNRRAKALRSSHVATEPQLHRTRWAIARINEYDDGAKTYEIMKSLDEKRLPLEANPAGTEIVFAVLKNGASLGLLTEVAAGSVPGCVKFES</sequence>
<proteinExistence type="predicted"/>
<evidence type="ECO:0000313" key="1">
    <source>
        <dbReference type="EnsemblMetazoa" id="AALB000337-PA"/>
    </source>
</evidence>
<dbReference type="AlphaFoldDB" id="A0A182F1K8"/>
<keyword evidence="2" id="KW-1185">Reference proteome</keyword>
<protein>
    <submittedName>
        <fullName evidence="1">Uncharacterized protein</fullName>
    </submittedName>
</protein>
<evidence type="ECO:0000313" key="2">
    <source>
        <dbReference type="Proteomes" id="UP000069272"/>
    </source>
</evidence>
<dbReference type="Proteomes" id="UP000069272">
    <property type="component" value="Chromosome 2L"/>
</dbReference>
<organism evidence="1 2">
    <name type="scientific">Anopheles albimanus</name>
    <name type="common">New world malaria mosquito</name>
    <dbReference type="NCBI Taxonomy" id="7167"/>
    <lineage>
        <taxon>Eukaryota</taxon>
        <taxon>Metazoa</taxon>
        <taxon>Ecdysozoa</taxon>
        <taxon>Arthropoda</taxon>
        <taxon>Hexapoda</taxon>
        <taxon>Insecta</taxon>
        <taxon>Pterygota</taxon>
        <taxon>Neoptera</taxon>
        <taxon>Endopterygota</taxon>
        <taxon>Diptera</taxon>
        <taxon>Nematocera</taxon>
        <taxon>Culicoidea</taxon>
        <taxon>Culicidae</taxon>
        <taxon>Anophelinae</taxon>
        <taxon>Anopheles</taxon>
    </lineage>
</organism>
<accession>A0A182F1K8</accession>
<reference evidence="1" key="2">
    <citation type="submission" date="2022-08" db="UniProtKB">
        <authorList>
            <consortium name="EnsemblMetazoa"/>
        </authorList>
    </citation>
    <scope>IDENTIFICATION</scope>
    <source>
        <strain evidence="1">STECLA/ALBI9_A</strain>
    </source>
</reference>
<reference evidence="1 2" key="1">
    <citation type="journal article" date="2017" name="G3 (Bethesda)">
        <title>The Physical Genome Mapping of Anopheles albimanus Corrected Scaffold Misassemblies and Identified Interarm Rearrangements in Genus Anopheles.</title>
        <authorList>
            <person name="Artemov G.N."/>
            <person name="Peery A.N."/>
            <person name="Jiang X."/>
            <person name="Tu Z."/>
            <person name="Stegniy V.N."/>
            <person name="Sharakhova M.V."/>
            <person name="Sharakhov I.V."/>
        </authorList>
    </citation>
    <scope>NUCLEOTIDE SEQUENCE [LARGE SCALE GENOMIC DNA]</scope>
    <source>
        <strain evidence="1 2">ALBI9_A</strain>
    </source>
</reference>
<dbReference type="VEuPathDB" id="VectorBase:AALB000337"/>